<organism evidence="1 2">
    <name type="scientific">Streptomyces tubbatahanensis</name>
    <dbReference type="NCBI Taxonomy" id="2923272"/>
    <lineage>
        <taxon>Bacteria</taxon>
        <taxon>Bacillati</taxon>
        <taxon>Actinomycetota</taxon>
        <taxon>Actinomycetes</taxon>
        <taxon>Kitasatosporales</taxon>
        <taxon>Streptomycetaceae</taxon>
        <taxon>Streptomyces</taxon>
    </lineage>
</organism>
<evidence type="ECO:0000313" key="2">
    <source>
        <dbReference type="Proteomes" id="UP001202244"/>
    </source>
</evidence>
<keyword evidence="2" id="KW-1185">Reference proteome</keyword>
<proteinExistence type="predicted"/>
<protein>
    <recommendedName>
        <fullName evidence="3">Lipoprotein</fullName>
    </recommendedName>
</protein>
<dbReference type="RefSeq" id="WP_242751285.1">
    <property type="nucleotide sequence ID" value="NZ_CP093846.1"/>
</dbReference>
<dbReference type="EMBL" id="CP093846">
    <property type="protein sequence ID" value="UNS97125.1"/>
    <property type="molecule type" value="Genomic_DNA"/>
</dbReference>
<evidence type="ECO:0008006" key="3">
    <source>
        <dbReference type="Google" id="ProtNLM"/>
    </source>
</evidence>
<evidence type="ECO:0000313" key="1">
    <source>
        <dbReference type="EMBL" id="UNS97125.1"/>
    </source>
</evidence>
<accession>A0ABY3XRT8</accession>
<sequence>MVAASVGLVACATAALLVQQKVSETDFKPMCRGVFQEDAAQKLFPSDEVNSQSPRYGGAVGSQGLLAECKAAAKDKKRLATISIGTAATAPGVVVQANQKPLSNQATSTPLGAGWTGVLTVDGVTAAHATVVMKCRAGERENLLVNVKYDLAGTDTHFSDSAEERLRLAQATTVVARKADEKWKCHAELGKEVRQAPIDMVMSAPKPLSQAAGTCRSLRSIAREARKWGITKAIGTETVADVPAQDCLLVDERGEKVYRLSALYGPLARGYSIAAIIDKVPGKAGRDEETPGWAWSTAPCHGSESAALFTAASLTPPPGEEDRLVVSAAFERKLLDAFGSDLAEQHGCTSPALP</sequence>
<reference evidence="1 2" key="1">
    <citation type="journal article" date="2023" name="Microbiol. Spectr.">
        <title>Synergy between Genome Mining, Metabolomics, and Bioinformatics Uncovers Antibacterial Chlorinated Carbazole Alkaloids and Their Biosynthetic Gene Cluster from Streptomyces tubbatahanensis sp. nov., a Novel Actinomycete Isolated from Sulu Sea, Philippines.</title>
        <authorList>
            <person name="Tenebro C.P."/>
            <person name="Trono D.J.V.L."/>
            <person name="Balida L.A.P."/>
            <person name="Bayog L.K.A."/>
            <person name="Bruna J.R."/>
            <person name="Sabido E.M."/>
            <person name="Caspe D.P.C."/>
            <person name="de Los Santos E.L.C."/>
            <person name="Saludes J.P."/>
            <person name="Dalisay D.S."/>
        </authorList>
    </citation>
    <scope>NUCLEOTIDE SEQUENCE [LARGE SCALE GENOMIC DNA]</scope>
    <source>
        <strain evidence="1 2">DSD3025</strain>
    </source>
</reference>
<gene>
    <name evidence="1" type="ORF">MMF93_11840</name>
</gene>
<dbReference type="Proteomes" id="UP001202244">
    <property type="component" value="Chromosome"/>
</dbReference>
<name>A0ABY3XRT8_9ACTN</name>